<proteinExistence type="predicted"/>
<comment type="caution">
    <text evidence="1">The sequence shown here is derived from an EMBL/GenBank/DDBJ whole genome shotgun (WGS) entry which is preliminary data.</text>
</comment>
<dbReference type="Proteomes" id="UP000037848">
    <property type="component" value="Unassembled WGS sequence"/>
</dbReference>
<gene>
    <name evidence="1" type="ORF">ADS77_00370</name>
</gene>
<dbReference type="AlphaFoldDB" id="A0A0N1EN12"/>
<evidence type="ECO:0000313" key="1">
    <source>
        <dbReference type="EMBL" id="KPH65433.1"/>
    </source>
</evidence>
<protein>
    <submittedName>
        <fullName evidence="1">Uncharacterized protein</fullName>
    </submittedName>
</protein>
<dbReference type="OrthoDB" id="3389160at2"/>
<reference evidence="1 2" key="1">
    <citation type="submission" date="2015-08" db="EMBL/GenBank/DDBJ databases">
        <title>Draft Genome Sequence of Pseudoalteromonas porphyrae UCD-SED14.</title>
        <authorList>
            <person name="Coil D.A."/>
            <person name="Jospin G."/>
            <person name="Lee R.D."/>
            <person name="Eisen J.A."/>
        </authorList>
    </citation>
    <scope>NUCLEOTIDE SEQUENCE [LARGE SCALE GENOMIC DNA]</scope>
    <source>
        <strain evidence="1 2">UCD-SED14</strain>
    </source>
</reference>
<keyword evidence="2" id="KW-1185">Reference proteome</keyword>
<dbReference type="RefSeq" id="WP_054452270.1">
    <property type="nucleotide sequence ID" value="NZ_LHPH01000001.1"/>
</dbReference>
<dbReference type="PATRIC" id="fig|187330.3.peg.77"/>
<dbReference type="EMBL" id="LHPH01000001">
    <property type="protein sequence ID" value="KPH65433.1"/>
    <property type="molecule type" value="Genomic_DNA"/>
</dbReference>
<accession>A0A0N1EN12</accession>
<sequence>MHDVAAGYSQVYKINSLHEFKDSLSNLLIDSVNCGASIGFIAPLTHKNADQYWYSIENDLLGRADLCGLKFVQSRGDLIAPRKNPLGSACLAFILRYRLFMGNITHHRRCLA</sequence>
<organism evidence="1 2">
    <name type="scientific">Pseudoalteromonas porphyrae</name>
    <dbReference type="NCBI Taxonomy" id="187330"/>
    <lineage>
        <taxon>Bacteria</taxon>
        <taxon>Pseudomonadati</taxon>
        <taxon>Pseudomonadota</taxon>
        <taxon>Gammaproteobacteria</taxon>
        <taxon>Alteromonadales</taxon>
        <taxon>Pseudoalteromonadaceae</taxon>
        <taxon>Pseudoalteromonas</taxon>
    </lineage>
</organism>
<name>A0A0N1EN12_9GAMM</name>
<evidence type="ECO:0000313" key="2">
    <source>
        <dbReference type="Proteomes" id="UP000037848"/>
    </source>
</evidence>